<evidence type="ECO:0000256" key="1">
    <source>
        <dbReference type="SAM" id="Phobius"/>
    </source>
</evidence>
<evidence type="ECO:0000313" key="2">
    <source>
        <dbReference type="EMBL" id="MCF6774839.1"/>
    </source>
</evidence>
<feature type="transmembrane region" description="Helical" evidence="1">
    <location>
        <begin position="66"/>
        <end position="83"/>
    </location>
</feature>
<organism evidence="2 3">
    <name type="scientific">Corynebacterium parakroppenstedtii</name>
    <dbReference type="NCBI Taxonomy" id="2828363"/>
    <lineage>
        <taxon>Bacteria</taxon>
        <taxon>Bacillati</taxon>
        <taxon>Actinomycetota</taxon>
        <taxon>Actinomycetes</taxon>
        <taxon>Mycobacteriales</taxon>
        <taxon>Corynebacteriaceae</taxon>
        <taxon>Corynebacterium</taxon>
    </lineage>
</organism>
<name>A0ABS9HM06_9CORY</name>
<proteinExistence type="predicted"/>
<dbReference type="Pfam" id="PF13630">
    <property type="entry name" value="SdpI"/>
    <property type="match status" value="1"/>
</dbReference>
<protein>
    <submittedName>
        <fullName evidence="2">SdpI family protein</fullName>
    </submittedName>
</protein>
<keyword evidence="1" id="KW-0812">Transmembrane</keyword>
<keyword evidence="1" id="KW-1133">Transmembrane helix</keyword>
<keyword evidence="3" id="KW-1185">Reference proteome</keyword>
<dbReference type="RefSeq" id="WP_046203638.1">
    <property type="nucleotide sequence ID" value="NZ_JAFFSY010000002.1"/>
</dbReference>
<keyword evidence="1" id="KW-0472">Membrane</keyword>
<dbReference type="Proteomes" id="UP001200604">
    <property type="component" value="Unassembled WGS sequence"/>
</dbReference>
<reference evidence="2 3" key="1">
    <citation type="submission" date="2022-01" db="EMBL/GenBank/DDBJ databases">
        <title>Identification and Characterization of Corynebacterium sp.</title>
        <authorList>
            <person name="Luo Q."/>
            <person name="Qu P."/>
            <person name="Chen Q."/>
        </authorList>
    </citation>
    <scope>NUCLEOTIDE SEQUENCE [LARGE SCALE GENOMIC DNA]</scope>
    <source>
        <strain evidence="2 3">MC-12</strain>
    </source>
</reference>
<feature type="transmembrane region" description="Helical" evidence="1">
    <location>
        <begin position="89"/>
        <end position="113"/>
    </location>
</feature>
<comment type="caution">
    <text evidence="2">The sequence shown here is derived from an EMBL/GenBank/DDBJ whole genome shotgun (WGS) entry which is preliminary data.</text>
</comment>
<accession>A0ABS9HM06</accession>
<dbReference type="EMBL" id="JAKJKU010000006">
    <property type="protein sequence ID" value="MCF6774839.1"/>
    <property type="molecule type" value="Genomic_DNA"/>
</dbReference>
<sequence>MQVVAALIASVGLVIVSVLCLTLPGNAVSGKVPRNSAIGIRTAETKKSDQGWDAGHRAAAPILKRTGIVALILTGALLFSSFFRGEMSVVAVTCGVLGYVVVISGLCWAAVVANNAAKEINHQKETGGV</sequence>
<dbReference type="GeneID" id="92726980"/>
<evidence type="ECO:0000313" key="3">
    <source>
        <dbReference type="Proteomes" id="UP001200604"/>
    </source>
</evidence>
<dbReference type="InterPro" id="IPR025962">
    <property type="entry name" value="SdpI/YhfL"/>
</dbReference>
<gene>
    <name evidence="2" type="ORF">L3H44_10570</name>
</gene>
<feature type="transmembrane region" description="Helical" evidence="1">
    <location>
        <begin position="6"/>
        <end position="24"/>
    </location>
</feature>